<dbReference type="RefSeq" id="WP_073338388.1">
    <property type="nucleotide sequence ID" value="NZ_FQXM01000010.1"/>
</dbReference>
<sequence length="70" mass="8195">MHKKSHIDTAKLDEVPMGDSFEYKDVVEDDFPLKDRPEDGLFFKAEVDRGMYESIVLKKDTGNRVLYEKK</sequence>
<evidence type="ECO:0000313" key="1">
    <source>
        <dbReference type="EMBL" id="SHH70586.1"/>
    </source>
</evidence>
<protein>
    <submittedName>
        <fullName evidence="1">Uncharacterized protein</fullName>
    </submittedName>
</protein>
<gene>
    <name evidence="1" type="ORF">SAMN02745207_02104</name>
</gene>
<dbReference type="EMBL" id="FQXM01000010">
    <property type="protein sequence ID" value="SHH70586.1"/>
    <property type="molecule type" value="Genomic_DNA"/>
</dbReference>
<dbReference type="OrthoDB" id="1935617at2"/>
<dbReference type="STRING" id="1121316.SAMN02745207_02104"/>
<keyword evidence="2" id="KW-1185">Reference proteome</keyword>
<dbReference type="AlphaFoldDB" id="A0A1M5V5X2"/>
<proteinExistence type="predicted"/>
<accession>A0A1M5V5X2</accession>
<evidence type="ECO:0000313" key="2">
    <source>
        <dbReference type="Proteomes" id="UP000184447"/>
    </source>
</evidence>
<dbReference type="Proteomes" id="UP000184447">
    <property type="component" value="Unassembled WGS sequence"/>
</dbReference>
<organism evidence="1 2">
    <name type="scientific">Clostridium grantii DSM 8605</name>
    <dbReference type="NCBI Taxonomy" id="1121316"/>
    <lineage>
        <taxon>Bacteria</taxon>
        <taxon>Bacillati</taxon>
        <taxon>Bacillota</taxon>
        <taxon>Clostridia</taxon>
        <taxon>Eubacteriales</taxon>
        <taxon>Clostridiaceae</taxon>
        <taxon>Clostridium</taxon>
    </lineage>
</organism>
<reference evidence="1 2" key="1">
    <citation type="submission" date="2016-11" db="EMBL/GenBank/DDBJ databases">
        <authorList>
            <person name="Jaros S."/>
            <person name="Januszkiewicz K."/>
            <person name="Wedrychowicz H."/>
        </authorList>
    </citation>
    <scope>NUCLEOTIDE SEQUENCE [LARGE SCALE GENOMIC DNA]</scope>
    <source>
        <strain evidence="1 2">DSM 8605</strain>
    </source>
</reference>
<name>A0A1M5V5X2_9CLOT</name>